<evidence type="ECO:0000313" key="17">
    <source>
        <dbReference type="Ensembl" id="ENSGGOP00000038279.1"/>
    </source>
</evidence>
<dbReference type="OMA" id="VHARANP"/>
<evidence type="ECO:0000256" key="6">
    <source>
        <dbReference type="ARBA" id="ARBA00022448"/>
    </source>
</evidence>
<dbReference type="EMBL" id="CABD030039012">
    <property type="status" value="NOT_ANNOTATED_CDS"/>
    <property type="molecule type" value="Genomic_DNA"/>
</dbReference>
<dbReference type="Pfam" id="PF07225">
    <property type="entry name" value="NDUF_B4"/>
    <property type="match status" value="1"/>
</dbReference>
<reference evidence="17 18" key="2">
    <citation type="journal article" date="2012" name="Nature">
        <title>Insights into hominid evolution from the gorilla genome sequence.</title>
        <authorList>
            <person name="Scally A."/>
            <person name="Dutheil J.Y."/>
            <person name="Hillier L.W."/>
            <person name="Jordan G.E."/>
            <person name="Goodhead I."/>
            <person name="Herrero J."/>
            <person name="Hobolth A."/>
            <person name="Lappalainen T."/>
            <person name="Mailund T."/>
            <person name="Marques-Bonet T."/>
            <person name="McCarthy S."/>
            <person name="Montgomery S.H."/>
            <person name="Schwalie P.C."/>
            <person name="Tang Y.A."/>
            <person name="Ward M.C."/>
            <person name="Xue Y."/>
            <person name="Yngvadottir B."/>
            <person name="Alkan C."/>
            <person name="Andersen L.N."/>
            <person name="Ayub Q."/>
            <person name="Ball E.V."/>
            <person name="Beal K."/>
            <person name="Bradley B.J."/>
            <person name="Chen Y."/>
            <person name="Clee C.M."/>
            <person name="Fitzgerald S."/>
            <person name="Graves T.A."/>
            <person name="Gu Y."/>
            <person name="Heath P."/>
            <person name="Heger A."/>
            <person name="Karakoc E."/>
            <person name="Kolb-Kokocinski A."/>
            <person name="Laird G.K."/>
            <person name="Lunter G."/>
            <person name="Meader S."/>
            <person name="Mort M."/>
            <person name="Mullikin J.C."/>
            <person name="Munch K."/>
            <person name="O'Connor T.D."/>
            <person name="Phillips A.D."/>
            <person name="Prado-Martinez J."/>
            <person name="Rogers A.S."/>
            <person name="Sajjadian S."/>
            <person name="Schmidt D."/>
            <person name="Shaw K."/>
            <person name="Simpson J.T."/>
            <person name="Stenson P.D."/>
            <person name="Turner D.J."/>
            <person name="Vigilant L."/>
            <person name="Vilella A.J."/>
            <person name="Whitener W."/>
            <person name="Zhu B."/>
            <person name="Cooper D.N."/>
            <person name="de Jong P."/>
            <person name="Dermitzakis E.T."/>
            <person name="Eichler E.E."/>
            <person name="Flicek P."/>
            <person name="Goldman N."/>
            <person name="Mundy N.I."/>
            <person name="Ning Z."/>
            <person name="Odom D.T."/>
            <person name="Ponting C.P."/>
            <person name="Quail M.A."/>
            <person name="Ryder O.A."/>
            <person name="Searle S.M."/>
            <person name="Warren W.C."/>
            <person name="Wilson R.K."/>
            <person name="Schierup M.H."/>
            <person name="Rogers J."/>
            <person name="Tyler-Smith C."/>
            <person name="Durbin R."/>
        </authorList>
    </citation>
    <scope>NUCLEOTIDE SEQUENCE [LARGE SCALE GENOMIC DNA]</scope>
</reference>
<organism evidence="17 18">
    <name type="scientific">Gorilla gorilla gorilla</name>
    <name type="common">Western lowland gorilla</name>
    <dbReference type="NCBI Taxonomy" id="9595"/>
    <lineage>
        <taxon>Eukaryota</taxon>
        <taxon>Metazoa</taxon>
        <taxon>Chordata</taxon>
        <taxon>Craniata</taxon>
        <taxon>Vertebrata</taxon>
        <taxon>Euteleostomi</taxon>
        <taxon>Mammalia</taxon>
        <taxon>Eutheria</taxon>
        <taxon>Euarchontoglires</taxon>
        <taxon>Primates</taxon>
        <taxon>Haplorrhini</taxon>
        <taxon>Catarrhini</taxon>
        <taxon>Hominidae</taxon>
        <taxon>Gorilla</taxon>
    </lineage>
</organism>
<evidence type="ECO:0000256" key="8">
    <source>
        <dbReference type="ARBA" id="ARBA00022692"/>
    </source>
</evidence>
<dbReference type="PANTHER" id="PTHR15469:SF0">
    <property type="entry name" value="NADH DEHYDROGENASE [UBIQUINONE] 1 BETA SUBCOMPLEX SUBUNIT 4"/>
    <property type="match status" value="1"/>
</dbReference>
<dbReference type="GO" id="GO:0005743">
    <property type="term" value="C:mitochondrial inner membrane"/>
    <property type="evidence" value="ECO:0007669"/>
    <property type="project" value="UniProtKB-SubCell"/>
</dbReference>
<accession>A0A2I2YTI4</accession>
<evidence type="ECO:0000256" key="7">
    <source>
        <dbReference type="ARBA" id="ARBA00022660"/>
    </source>
</evidence>
<dbReference type="PANTHER" id="PTHR15469">
    <property type="entry name" value="NADH-UBIQUINONE OXIDOREDUCTASE B15 SUBUNIT"/>
    <property type="match status" value="1"/>
</dbReference>
<evidence type="ECO:0000256" key="10">
    <source>
        <dbReference type="ARBA" id="ARBA00022982"/>
    </source>
</evidence>
<keyword evidence="8 16" id="KW-0812">Transmembrane</keyword>
<proteinExistence type="inferred from homology"/>
<reference evidence="17" key="4">
    <citation type="submission" date="2025-09" db="UniProtKB">
        <authorList>
            <consortium name="Ensembl"/>
        </authorList>
    </citation>
    <scope>IDENTIFICATION</scope>
</reference>
<keyword evidence="11 16" id="KW-1133">Transmembrane helix</keyword>
<comment type="subcellular location">
    <subcellularLocation>
        <location evidence="2">Mitochondrion inner membrane</location>
        <topology evidence="2">Single-pass membrane protein</topology>
        <orientation evidence="2">Matrix side</orientation>
    </subcellularLocation>
</comment>
<feature type="transmembrane region" description="Helical" evidence="16">
    <location>
        <begin position="75"/>
        <end position="93"/>
    </location>
</feature>
<evidence type="ECO:0000256" key="16">
    <source>
        <dbReference type="SAM" id="Phobius"/>
    </source>
</evidence>
<keyword evidence="10" id="KW-0249">Electron transport</keyword>
<evidence type="ECO:0000256" key="14">
    <source>
        <dbReference type="ARBA" id="ARBA00030212"/>
    </source>
</evidence>
<evidence type="ECO:0000256" key="12">
    <source>
        <dbReference type="ARBA" id="ARBA00023128"/>
    </source>
</evidence>
<evidence type="ECO:0000256" key="13">
    <source>
        <dbReference type="ARBA" id="ARBA00023136"/>
    </source>
</evidence>
<name>A0A2I2YTI4_GORGO</name>
<dbReference type="AlphaFoldDB" id="A0A2I2YTI4"/>
<dbReference type="InterPro" id="IPR009866">
    <property type="entry name" value="NADH_UbQ_OxRdtase_NDUFB4_su"/>
</dbReference>
<reference evidence="17" key="3">
    <citation type="submission" date="2025-08" db="UniProtKB">
        <authorList>
            <consortium name="Ensembl"/>
        </authorList>
    </citation>
    <scope>IDENTIFICATION</scope>
</reference>
<dbReference type="GeneTree" id="ENSGT00390000007133"/>
<dbReference type="InParanoid" id="A0A2I2YTI4"/>
<evidence type="ECO:0000256" key="2">
    <source>
        <dbReference type="ARBA" id="ARBA00004298"/>
    </source>
</evidence>
<comment type="similarity">
    <text evidence="3">Belongs to the complex I NDUFB4 subunit family.</text>
</comment>
<dbReference type="GO" id="GO:0045271">
    <property type="term" value="C:respiratory chain complex I"/>
    <property type="evidence" value="ECO:0000318"/>
    <property type="project" value="GO_Central"/>
</dbReference>
<keyword evidence="18" id="KW-1185">Reference proteome</keyword>
<reference evidence="18" key="1">
    <citation type="submission" date="2011-05" db="EMBL/GenBank/DDBJ databases">
        <title>Insights into the evolution of the great apes provided by the gorilla genome.</title>
        <authorList>
            <person name="Scally A."/>
        </authorList>
    </citation>
    <scope>NUCLEOTIDE SEQUENCE [LARGE SCALE GENOMIC DNA]</scope>
</reference>
<evidence type="ECO:0000256" key="1">
    <source>
        <dbReference type="ARBA" id="ARBA00003195"/>
    </source>
</evidence>
<evidence type="ECO:0000256" key="11">
    <source>
        <dbReference type="ARBA" id="ARBA00022989"/>
    </source>
</evidence>
<sequence length="117" mass="13654">MSFPKYTLSRLATVPPTLNPAEYDISPDTRRAQVEQLAIRYLLQYNNPNHPALIRWTYARSANVYPNFRPTPKNSLLGALCGFGPLFFWYCVFKTDMDRKEKLIREGKLDQTFNLSY</sequence>
<protein>
    <recommendedName>
        <fullName evidence="5">NADH dehydrogenase [ubiquinone] 1 beta subcomplex subunit 4</fullName>
    </recommendedName>
    <alternativeName>
        <fullName evidence="14">Complex I-B15</fullName>
    </alternativeName>
    <alternativeName>
        <fullName evidence="15">NADH-ubiquinone oxidoreductase B15 subunit</fullName>
    </alternativeName>
</protein>
<keyword evidence="6" id="KW-0813">Transport</keyword>
<evidence type="ECO:0000256" key="9">
    <source>
        <dbReference type="ARBA" id="ARBA00022792"/>
    </source>
</evidence>
<evidence type="ECO:0000313" key="18">
    <source>
        <dbReference type="Proteomes" id="UP000001519"/>
    </source>
</evidence>
<dbReference type="Proteomes" id="UP000001519">
    <property type="component" value="Chromosome 5"/>
</dbReference>
<dbReference type="STRING" id="9593.ENSGGOP00000038279"/>
<comment type="function">
    <text evidence="1">Accessory subunit of the mitochondrial membrane respiratory chain NADH dehydrogenase (Complex I), that is believed not to be involved in catalysis. Complex I functions in the transfer of electrons from NADH to the respiratory chain. The immediate electron acceptor for the enzyme is believed to be ubiquinone.</text>
</comment>
<comment type="subunit">
    <text evidence="4">Complex I is composed of 45 different subunits.</text>
</comment>
<keyword evidence="12" id="KW-0496">Mitochondrion</keyword>
<keyword evidence="13 16" id="KW-0472">Membrane</keyword>
<evidence type="ECO:0000256" key="5">
    <source>
        <dbReference type="ARBA" id="ARBA00018681"/>
    </source>
</evidence>
<evidence type="ECO:0000256" key="15">
    <source>
        <dbReference type="ARBA" id="ARBA00030987"/>
    </source>
</evidence>
<evidence type="ECO:0000256" key="3">
    <source>
        <dbReference type="ARBA" id="ARBA00007260"/>
    </source>
</evidence>
<dbReference type="Ensembl" id="ENSGGOT00000047067.1">
    <property type="protein sequence ID" value="ENSGGOP00000038279.1"/>
    <property type="gene ID" value="ENSGGOG00000042248.1"/>
</dbReference>
<evidence type="ECO:0000256" key="4">
    <source>
        <dbReference type="ARBA" id="ARBA00011533"/>
    </source>
</evidence>
<keyword evidence="9" id="KW-0999">Mitochondrion inner membrane</keyword>
<keyword evidence="7" id="KW-0679">Respiratory chain</keyword>